<feature type="domain" description="UDP-glucose/GDP-mannose dehydrogenase N-terminal" evidence="1">
    <location>
        <begin position="1"/>
        <end position="166"/>
    </location>
</feature>
<dbReference type="PIRSF" id="PIRSF500136">
    <property type="entry name" value="UDP_ManNAc_DH"/>
    <property type="match status" value="1"/>
</dbReference>
<comment type="caution">
    <text evidence="2">The sequence shown here is derived from an EMBL/GenBank/DDBJ whole genome shotgun (WGS) entry which is preliminary data.</text>
</comment>
<feature type="non-terminal residue" evidence="2">
    <location>
        <position position="194"/>
    </location>
</feature>
<dbReference type="InterPro" id="IPR028359">
    <property type="entry name" value="UDP_ManNAc/GlcNAc_DH"/>
</dbReference>
<dbReference type="InterPro" id="IPR017476">
    <property type="entry name" value="UDP-Glc/GDP-Man"/>
</dbReference>
<protein>
    <recommendedName>
        <fullName evidence="1">UDP-glucose/GDP-mannose dehydrogenase N-terminal domain-containing protein</fullName>
    </recommendedName>
</protein>
<accession>A0A0F9HXQ2</accession>
<dbReference type="AlphaFoldDB" id="A0A0F9HXQ2"/>
<dbReference type="PIRSF" id="PIRSF000124">
    <property type="entry name" value="UDPglc_GDPman_dh"/>
    <property type="match status" value="1"/>
</dbReference>
<dbReference type="GO" id="GO:0016616">
    <property type="term" value="F:oxidoreductase activity, acting on the CH-OH group of donors, NAD or NADP as acceptor"/>
    <property type="evidence" value="ECO:0007669"/>
    <property type="project" value="InterPro"/>
</dbReference>
<dbReference type="Gene3D" id="3.40.50.720">
    <property type="entry name" value="NAD(P)-binding Rossmann-like Domain"/>
    <property type="match status" value="1"/>
</dbReference>
<evidence type="ECO:0000313" key="2">
    <source>
        <dbReference type="EMBL" id="KKL86500.1"/>
    </source>
</evidence>
<gene>
    <name evidence="2" type="ORF">LCGC14_1944130</name>
</gene>
<dbReference type="PANTHER" id="PTHR43750:SF3">
    <property type="entry name" value="UDP-GLUCOSE 6-DEHYDROGENASE TUAD"/>
    <property type="match status" value="1"/>
</dbReference>
<dbReference type="InterPro" id="IPR036291">
    <property type="entry name" value="NAD(P)-bd_dom_sf"/>
</dbReference>
<organism evidence="2">
    <name type="scientific">marine sediment metagenome</name>
    <dbReference type="NCBI Taxonomy" id="412755"/>
    <lineage>
        <taxon>unclassified sequences</taxon>
        <taxon>metagenomes</taxon>
        <taxon>ecological metagenomes</taxon>
    </lineage>
</organism>
<dbReference type="GO" id="GO:0051287">
    <property type="term" value="F:NAD binding"/>
    <property type="evidence" value="ECO:0007669"/>
    <property type="project" value="InterPro"/>
</dbReference>
<name>A0A0F9HXQ2_9ZZZZ</name>
<dbReference type="InterPro" id="IPR001732">
    <property type="entry name" value="UDP-Glc/GDP-Man_DH_N"/>
</dbReference>
<dbReference type="PANTHER" id="PTHR43750">
    <property type="entry name" value="UDP-GLUCOSE 6-DEHYDROGENASE TUAD"/>
    <property type="match status" value="1"/>
</dbReference>
<dbReference type="SUPFAM" id="SSF51735">
    <property type="entry name" value="NAD(P)-binding Rossmann-fold domains"/>
    <property type="match status" value="1"/>
</dbReference>
<dbReference type="EMBL" id="LAZR01021098">
    <property type="protein sequence ID" value="KKL86500.1"/>
    <property type="molecule type" value="Genomic_DNA"/>
</dbReference>
<reference evidence="2" key="1">
    <citation type="journal article" date="2015" name="Nature">
        <title>Complex archaea that bridge the gap between prokaryotes and eukaryotes.</title>
        <authorList>
            <person name="Spang A."/>
            <person name="Saw J.H."/>
            <person name="Jorgensen S.L."/>
            <person name="Zaremba-Niedzwiedzka K."/>
            <person name="Martijn J."/>
            <person name="Lind A.E."/>
            <person name="van Eijk R."/>
            <person name="Schleper C."/>
            <person name="Guy L."/>
            <person name="Ettema T.J."/>
        </authorList>
    </citation>
    <scope>NUCLEOTIDE SEQUENCE</scope>
</reference>
<proteinExistence type="predicted"/>
<evidence type="ECO:0000259" key="1">
    <source>
        <dbReference type="Pfam" id="PF03721"/>
    </source>
</evidence>
<sequence length="194" mass="21710">MEITIIGTGYVGLVSGACFAEMGHIVTCLDVDEEKIKMLNESHMPIYEPSLEELVKKNQKGKRLFFTTDYKKAIKNAMVCFICVPTPSRDDGSCNTSYIEEVAKTIGSLIDDYKIVVTKSTAEVGTTFRVKNIILEELKNRDLKIDFDVVSNPEFLKEGTAVSDFESGHEIDFYDSTLVLSWSGIILFPETVLE</sequence>
<dbReference type="Pfam" id="PF03721">
    <property type="entry name" value="UDPG_MGDP_dh_N"/>
    <property type="match status" value="1"/>
</dbReference>
<dbReference type="NCBIfam" id="TIGR03026">
    <property type="entry name" value="NDP-sugDHase"/>
    <property type="match status" value="1"/>
</dbReference>
<dbReference type="GO" id="GO:0000271">
    <property type="term" value="P:polysaccharide biosynthetic process"/>
    <property type="evidence" value="ECO:0007669"/>
    <property type="project" value="InterPro"/>
</dbReference>
<dbReference type="GO" id="GO:0016628">
    <property type="term" value="F:oxidoreductase activity, acting on the CH-CH group of donors, NAD or NADP as acceptor"/>
    <property type="evidence" value="ECO:0007669"/>
    <property type="project" value="InterPro"/>
</dbReference>